<evidence type="ECO:0000313" key="2">
    <source>
        <dbReference type="EMBL" id="KAL0434266.1"/>
    </source>
</evidence>
<proteinExistence type="predicted"/>
<dbReference type="InterPro" id="IPR041588">
    <property type="entry name" value="Integrase_H2C2"/>
</dbReference>
<protein>
    <recommendedName>
        <fullName evidence="1">Integrase zinc-binding domain-containing protein</fullName>
    </recommendedName>
</protein>
<feature type="domain" description="Integrase zinc-binding" evidence="1">
    <location>
        <begin position="42"/>
        <end position="92"/>
    </location>
</feature>
<name>A0AAW2W0L7_9LAMI</name>
<accession>A0AAW2W0L7</accession>
<sequence>MILVIKQRCDEGHPVSSCTKIHYIGDLLKVLTSCLSGEEVLKATTEVHSRVCGAHQSGSKLYFRIKRMGYYWLTMIKNCSEYAKKCESCQLHANFIHQPPEPLHPTVVLCPFDGA</sequence>
<dbReference type="EMBL" id="JACGWN010000009">
    <property type="protein sequence ID" value="KAL0434266.1"/>
    <property type="molecule type" value="Genomic_DNA"/>
</dbReference>
<reference evidence="2" key="2">
    <citation type="journal article" date="2024" name="Plant">
        <title>Genomic evolution and insights into agronomic trait innovations of Sesamum species.</title>
        <authorList>
            <person name="Miao H."/>
            <person name="Wang L."/>
            <person name="Qu L."/>
            <person name="Liu H."/>
            <person name="Sun Y."/>
            <person name="Le M."/>
            <person name="Wang Q."/>
            <person name="Wei S."/>
            <person name="Zheng Y."/>
            <person name="Lin W."/>
            <person name="Duan Y."/>
            <person name="Cao H."/>
            <person name="Xiong S."/>
            <person name="Wang X."/>
            <person name="Wei L."/>
            <person name="Li C."/>
            <person name="Ma Q."/>
            <person name="Ju M."/>
            <person name="Zhao R."/>
            <person name="Li G."/>
            <person name="Mu C."/>
            <person name="Tian Q."/>
            <person name="Mei H."/>
            <person name="Zhang T."/>
            <person name="Gao T."/>
            <person name="Zhang H."/>
        </authorList>
    </citation>
    <scope>NUCLEOTIDE SEQUENCE</scope>
    <source>
        <strain evidence="2">KEN1</strain>
    </source>
</reference>
<dbReference type="Gene3D" id="1.10.340.70">
    <property type="match status" value="1"/>
</dbReference>
<evidence type="ECO:0000259" key="1">
    <source>
        <dbReference type="Pfam" id="PF17921"/>
    </source>
</evidence>
<gene>
    <name evidence="2" type="ORF">Slati_2760900</name>
</gene>
<organism evidence="2">
    <name type="scientific">Sesamum latifolium</name>
    <dbReference type="NCBI Taxonomy" id="2727402"/>
    <lineage>
        <taxon>Eukaryota</taxon>
        <taxon>Viridiplantae</taxon>
        <taxon>Streptophyta</taxon>
        <taxon>Embryophyta</taxon>
        <taxon>Tracheophyta</taxon>
        <taxon>Spermatophyta</taxon>
        <taxon>Magnoliopsida</taxon>
        <taxon>eudicotyledons</taxon>
        <taxon>Gunneridae</taxon>
        <taxon>Pentapetalae</taxon>
        <taxon>asterids</taxon>
        <taxon>lamiids</taxon>
        <taxon>Lamiales</taxon>
        <taxon>Pedaliaceae</taxon>
        <taxon>Sesamum</taxon>
    </lineage>
</organism>
<reference evidence="2" key="1">
    <citation type="submission" date="2020-06" db="EMBL/GenBank/DDBJ databases">
        <authorList>
            <person name="Li T."/>
            <person name="Hu X."/>
            <person name="Zhang T."/>
            <person name="Song X."/>
            <person name="Zhang H."/>
            <person name="Dai N."/>
            <person name="Sheng W."/>
            <person name="Hou X."/>
            <person name="Wei L."/>
        </authorList>
    </citation>
    <scope>NUCLEOTIDE SEQUENCE</scope>
    <source>
        <strain evidence="2">KEN1</strain>
        <tissue evidence="2">Leaf</tissue>
    </source>
</reference>
<dbReference type="Pfam" id="PF17921">
    <property type="entry name" value="Integrase_H2C2"/>
    <property type="match status" value="1"/>
</dbReference>
<dbReference type="AlphaFoldDB" id="A0AAW2W0L7"/>
<dbReference type="InterPro" id="IPR052160">
    <property type="entry name" value="Gypsy_RT_Integrase-like"/>
</dbReference>
<comment type="caution">
    <text evidence="2">The sequence shown here is derived from an EMBL/GenBank/DDBJ whole genome shotgun (WGS) entry which is preliminary data.</text>
</comment>
<dbReference type="PANTHER" id="PTHR47266">
    <property type="entry name" value="ENDONUCLEASE-RELATED"/>
    <property type="match status" value="1"/>
</dbReference>